<dbReference type="OrthoDB" id="1912764at2"/>
<organism evidence="2 3">
    <name type="scientific">Clostridium liquoris</name>
    <dbReference type="NCBI Taxonomy" id="1289519"/>
    <lineage>
        <taxon>Bacteria</taxon>
        <taxon>Bacillati</taxon>
        <taxon>Bacillota</taxon>
        <taxon>Clostridia</taxon>
        <taxon>Eubacteriales</taxon>
        <taxon>Clostridiaceae</taxon>
        <taxon>Clostridium</taxon>
    </lineage>
</organism>
<keyword evidence="1" id="KW-0812">Transmembrane</keyword>
<name>A0A2T0B5C8_9CLOT</name>
<comment type="caution">
    <text evidence="2">The sequence shown here is derived from an EMBL/GenBank/DDBJ whole genome shotgun (WGS) entry which is preliminary data.</text>
</comment>
<evidence type="ECO:0000313" key="2">
    <source>
        <dbReference type="EMBL" id="PRR79072.1"/>
    </source>
</evidence>
<feature type="transmembrane region" description="Helical" evidence="1">
    <location>
        <begin position="68"/>
        <end position="89"/>
    </location>
</feature>
<protein>
    <submittedName>
        <fullName evidence="2">Uncharacterized protein</fullName>
    </submittedName>
</protein>
<keyword evidence="1" id="KW-0472">Membrane</keyword>
<keyword evidence="3" id="KW-1185">Reference proteome</keyword>
<proteinExistence type="predicted"/>
<evidence type="ECO:0000256" key="1">
    <source>
        <dbReference type="SAM" id="Phobius"/>
    </source>
</evidence>
<dbReference type="RefSeq" id="WP_106063253.1">
    <property type="nucleotide sequence ID" value="NZ_PVXO01000032.1"/>
</dbReference>
<gene>
    <name evidence="2" type="ORF">CLLI_11130</name>
</gene>
<dbReference type="Proteomes" id="UP000239706">
    <property type="component" value="Unassembled WGS sequence"/>
</dbReference>
<dbReference type="EMBL" id="PVXO01000032">
    <property type="protein sequence ID" value="PRR79072.1"/>
    <property type="molecule type" value="Genomic_DNA"/>
</dbReference>
<evidence type="ECO:0000313" key="3">
    <source>
        <dbReference type="Proteomes" id="UP000239706"/>
    </source>
</evidence>
<dbReference type="AlphaFoldDB" id="A0A2T0B5C8"/>
<sequence>MRKTIGVLGWCTVFITTIALILTLLTTCQFIYIKYFNSYLTLQWCIFFTMIVWAIKLIDLKSNINNKIVYPVLCMIFAVGTMFFIFMGVY</sequence>
<reference evidence="2 3" key="1">
    <citation type="submission" date="2018-03" db="EMBL/GenBank/DDBJ databases">
        <title>Genome sequence of Clostridium liquoris DSM 100320.</title>
        <authorList>
            <person name="Poehlein A."/>
            <person name="Daniel R."/>
        </authorList>
    </citation>
    <scope>NUCLEOTIDE SEQUENCE [LARGE SCALE GENOMIC DNA]</scope>
    <source>
        <strain evidence="2 3">DSM 100320</strain>
    </source>
</reference>
<feature type="transmembrane region" description="Helical" evidence="1">
    <location>
        <begin position="7"/>
        <end position="32"/>
    </location>
</feature>
<feature type="transmembrane region" description="Helical" evidence="1">
    <location>
        <begin position="38"/>
        <end position="56"/>
    </location>
</feature>
<accession>A0A2T0B5C8</accession>
<keyword evidence="1" id="KW-1133">Transmembrane helix</keyword>